<organism evidence="1 2">
    <name type="scientific">Steinernema carpocapsae</name>
    <name type="common">Entomopathogenic nematode</name>
    <dbReference type="NCBI Taxonomy" id="34508"/>
    <lineage>
        <taxon>Eukaryota</taxon>
        <taxon>Metazoa</taxon>
        <taxon>Ecdysozoa</taxon>
        <taxon>Nematoda</taxon>
        <taxon>Chromadorea</taxon>
        <taxon>Rhabditida</taxon>
        <taxon>Tylenchina</taxon>
        <taxon>Panagrolaimomorpha</taxon>
        <taxon>Strongyloidoidea</taxon>
        <taxon>Steinernematidae</taxon>
        <taxon>Steinernema</taxon>
    </lineage>
</organism>
<dbReference type="Proteomes" id="UP000298663">
    <property type="component" value="Unassembled WGS sequence"/>
</dbReference>
<reference evidence="1 2" key="1">
    <citation type="journal article" date="2015" name="Genome Biol.">
        <title>Comparative genomics of Steinernema reveals deeply conserved gene regulatory networks.</title>
        <authorList>
            <person name="Dillman A.R."/>
            <person name="Macchietto M."/>
            <person name="Porter C.F."/>
            <person name="Rogers A."/>
            <person name="Williams B."/>
            <person name="Antoshechkin I."/>
            <person name="Lee M.M."/>
            <person name="Goodwin Z."/>
            <person name="Lu X."/>
            <person name="Lewis E.E."/>
            <person name="Goodrich-Blair H."/>
            <person name="Stock S.P."/>
            <person name="Adams B.J."/>
            <person name="Sternberg P.W."/>
            <person name="Mortazavi A."/>
        </authorList>
    </citation>
    <scope>NUCLEOTIDE SEQUENCE [LARGE SCALE GENOMIC DNA]</scope>
    <source>
        <strain evidence="1 2">ALL</strain>
    </source>
</reference>
<accession>A0A4U5P9N4</accession>
<evidence type="ECO:0000313" key="1">
    <source>
        <dbReference type="EMBL" id="TKR93012.1"/>
    </source>
</evidence>
<comment type="caution">
    <text evidence="1">The sequence shown here is derived from an EMBL/GenBank/DDBJ whole genome shotgun (WGS) entry which is preliminary data.</text>
</comment>
<keyword evidence="2" id="KW-1185">Reference proteome</keyword>
<dbReference type="EMBL" id="AZBU02000002">
    <property type="protein sequence ID" value="TKR93012.1"/>
    <property type="molecule type" value="Genomic_DNA"/>
</dbReference>
<reference evidence="1 2" key="2">
    <citation type="journal article" date="2019" name="G3 (Bethesda)">
        <title>Hybrid Assembly of the Genome of the Entomopathogenic Nematode Steinernema carpocapsae Identifies the X-Chromosome.</title>
        <authorList>
            <person name="Serra L."/>
            <person name="Macchietto M."/>
            <person name="Macias-Munoz A."/>
            <person name="McGill C.J."/>
            <person name="Rodriguez I.M."/>
            <person name="Rodriguez B."/>
            <person name="Murad R."/>
            <person name="Mortazavi A."/>
        </authorList>
    </citation>
    <scope>NUCLEOTIDE SEQUENCE [LARGE SCALE GENOMIC DNA]</scope>
    <source>
        <strain evidence="1 2">ALL</strain>
    </source>
</reference>
<evidence type="ECO:0000313" key="2">
    <source>
        <dbReference type="Proteomes" id="UP000298663"/>
    </source>
</evidence>
<protein>
    <submittedName>
        <fullName evidence="1">Uncharacterized protein</fullName>
    </submittedName>
</protein>
<name>A0A4U5P9N4_STECR</name>
<sequence length="319" mass="37382">MTQPKENAEPVHRFLNIYLQVGTPNLAVTFSTDLRNPESDVIYNFRDPSFSSPPTKQCLGFWPSLGRSVSHFPYIFEEYIRNKEIRKLTVTLKGVKSEKRKKNETHIPLVFPVQIGNERLSEVLGQIHKIPHVSLRVDCNGQFNLDWFFSSIVQTQGFFFERVDFYKRHEELWKELLQWIPRFGAKKRITFGFGHVHPTDKREYYEFLKLEQTKSVVVTAPENGCERAFFTWLVEPELMLFKHAAFKGKGSYFVSLYATPIQMLPPVAEEAVKAIARECGLEGFSVRDVEWHEVRHPEFDYRAMYVSKTCKSFFDVFFL</sequence>
<proteinExistence type="predicted"/>
<dbReference type="AlphaFoldDB" id="A0A4U5P9N4"/>
<gene>
    <name evidence="1" type="ORF">L596_007548</name>
</gene>